<reference evidence="3" key="1">
    <citation type="journal article" date="2015" name="Proc. Natl. Acad. Sci. U.S.A.">
        <title>Genome sequence of the Asian Tiger mosquito, Aedes albopictus, reveals insights into its biology, genetics, and evolution.</title>
        <authorList>
            <person name="Chen X.G."/>
            <person name="Jiang X."/>
            <person name="Gu J."/>
            <person name="Xu M."/>
            <person name="Wu Y."/>
            <person name="Deng Y."/>
            <person name="Zhang C."/>
            <person name="Bonizzoni M."/>
            <person name="Dermauw W."/>
            <person name="Vontas J."/>
            <person name="Armbruster P."/>
            <person name="Huang X."/>
            <person name="Yang Y."/>
            <person name="Zhang H."/>
            <person name="He W."/>
            <person name="Peng H."/>
            <person name="Liu Y."/>
            <person name="Wu K."/>
            <person name="Chen J."/>
            <person name="Lirakis M."/>
            <person name="Topalis P."/>
            <person name="Van Leeuwen T."/>
            <person name="Hall A.B."/>
            <person name="Jiang X."/>
            <person name="Thorpe C."/>
            <person name="Mueller R.L."/>
            <person name="Sun C."/>
            <person name="Waterhouse R.M."/>
            <person name="Yan G."/>
            <person name="Tu Z.J."/>
            <person name="Fang X."/>
            <person name="James A.A."/>
        </authorList>
    </citation>
    <scope>NUCLEOTIDE SEQUENCE [LARGE SCALE GENOMIC DNA]</scope>
    <source>
        <strain evidence="3">Foshan</strain>
    </source>
</reference>
<evidence type="ECO:0000313" key="2">
    <source>
        <dbReference type="EnsemblMetazoa" id="AALFPA23_002679.P2624"/>
    </source>
</evidence>
<reference evidence="2" key="2">
    <citation type="submission" date="2025-05" db="UniProtKB">
        <authorList>
            <consortium name="EnsemblMetazoa"/>
        </authorList>
    </citation>
    <scope>IDENTIFICATION</scope>
    <source>
        <strain evidence="2">Foshan</strain>
    </source>
</reference>
<name>A0ABM1XTC6_AEDAL</name>
<dbReference type="GeneID" id="115267065"/>
<evidence type="ECO:0000256" key="1">
    <source>
        <dbReference type="SAM" id="MobiDB-lite"/>
    </source>
</evidence>
<feature type="region of interest" description="Disordered" evidence="1">
    <location>
        <begin position="202"/>
        <end position="223"/>
    </location>
</feature>
<organism evidence="2 3">
    <name type="scientific">Aedes albopictus</name>
    <name type="common">Asian tiger mosquito</name>
    <name type="synonym">Stegomyia albopicta</name>
    <dbReference type="NCBI Taxonomy" id="7160"/>
    <lineage>
        <taxon>Eukaryota</taxon>
        <taxon>Metazoa</taxon>
        <taxon>Ecdysozoa</taxon>
        <taxon>Arthropoda</taxon>
        <taxon>Hexapoda</taxon>
        <taxon>Insecta</taxon>
        <taxon>Pterygota</taxon>
        <taxon>Neoptera</taxon>
        <taxon>Endopterygota</taxon>
        <taxon>Diptera</taxon>
        <taxon>Nematocera</taxon>
        <taxon>Culicoidea</taxon>
        <taxon>Culicidae</taxon>
        <taxon>Culicinae</taxon>
        <taxon>Aedini</taxon>
        <taxon>Aedes</taxon>
        <taxon>Stegomyia</taxon>
    </lineage>
</organism>
<protein>
    <submittedName>
        <fullName evidence="2">Uncharacterized protein</fullName>
    </submittedName>
</protein>
<dbReference type="Proteomes" id="UP000069940">
    <property type="component" value="Unassembled WGS sequence"/>
</dbReference>
<dbReference type="RefSeq" id="XP_062701833.1">
    <property type="nucleotide sequence ID" value="XM_062845849.1"/>
</dbReference>
<proteinExistence type="predicted"/>
<accession>A0ABM1XTC6</accession>
<keyword evidence="3" id="KW-1185">Reference proteome</keyword>
<evidence type="ECO:0000313" key="3">
    <source>
        <dbReference type="Proteomes" id="UP000069940"/>
    </source>
</evidence>
<sequence length="428" mass="46810">MSNRAGSSHKSMCGSFHFPPADVQSRRILYKSMCGSFHFPPAEVQSRRILTQVHVWFFSLPPGGCPIAPDPHTSPCVVLFTPPAGCPIAPDPHTSPCVVLFTSPGGTPIAPDPHTSSCVDFSISPRRKSNRAGSSHKSMCGSFHFPPAEVQSRRILTQVHVWFFSLPPDGCPIAPDPHTSPCVVLFTSPGGTPIAPDPHTSPCVVLSTSPRRKSNRAGSSHKSMCGSLHFPPAEVQSRRILTQVHVWFFSLPPGGSPIAPDPHTSSCVDFSIFPRRNSNRAGSSHKSMCGSFHFPPAEVQSRRILTQVHVWFSPIPPTDVQSRQILTQVHVWFFSLLPCGTPIAPDPHTSSCVDFSIFPRRNSNRAGSSHKSMCGSFHFPPAEVQSRRILTQVHVWFFPLPPGRSPIAPDPHTTQVTTKHCSEHYNGH</sequence>
<dbReference type="EnsemblMetazoa" id="AALFPA23_002679.R2624">
    <property type="protein sequence ID" value="AALFPA23_002679.P2624"/>
    <property type="gene ID" value="AALFPA23_002679"/>
</dbReference>